<evidence type="ECO:0000313" key="2">
    <source>
        <dbReference type="Proteomes" id="UP001152658"/>
    </source>
</evidence>
<keyword evidence="2" id="KW-1185">Reference proteome</keyword>
<accession>A0ABM9FJ03</accession>
<comment type="caution">
    <text evidence="1">The sequence shown here is derived from an EMBL/GenBank/DDBJ whole genome shotgun (WGS) entry which is preliminary data.</text>
</comment>
<proteinExistence type="predicted"/>
<reference evidence="1" key="1">
    <citation type="submission" date="2022-06" db="EMBL/GenBank/DDBJ databases">
        <authorList>
            <person name="Goudenege D."/>
            <person name="Le Roux F."/>
        </authorList>
    </citation>
    <scope>NUCLEOTIDE SEQUENCE</scope>
    <source>
        <strain evidence="1">12-063</strain>
    </source>
</reference>
<dbReference type="EMBL" id="CALYLK010000002">
    <property type="protein sequence ID" value="CAH8197048.1"/>
    <property type="molecule type" value="Genomic_DNA"/>
</dbReference>
<dbReference type="Proteomes" id="UP001152658">
    <property type="component" value="Unassembled WGS sequence"/>
</dbReference>
<gene>
    <name evidence="1" type="ORF">VAE063_1010145</name>
</gene>
<name>A0ABM9FJ03_9VIBR</name>
<organism evidence="1 2">
    <name type="scientific">Vibrio aestuarianus</name>
    <dbReference type="NCBI Taxonomy" id="28171"/>
    <lineage>
        <taxon>Bacteria</taxon>
        <taxon>Pseudomonadati</taxon>
        <taxon>Pseudomonadota</taxon>
        <taxon>Gammaproteobacteria</taxon>
        <taxon>Vibrionales</taxon>
        <taxon>Vibrionaceae</taxon>
        <taxon>Vibrio</taxon>
    </lineage>
</organism>
<protein>
    <submittedName>
        <fullName evidence="1">Uncharacterized protein</fullName>
    </submittedName>
</protein>
<evidence type="ECO:0000313" key="1">
    <source>
        <dbReference type="EMBL" id="CAH8197048.1"/>
    </source>
</evidence>
<sequence>MLATFAHPNHIVYLCLWDSLTGRLPATPNSLDIDQNIFCCYFNGVISITH</sequence>